<evidence type="ECO:0000259" key="1">
    <source>
        <dbReference type="Pfam" id="PF07727"/>
    </source>
</evidence>
<dbReference type="Proteomes" id="UP000265520">
    <property type="component" value="Unassembled WGS sequence"/>
</dbReference>
<name>A0A392QLQ5_9FABA</name>
<evidence type="ECO:0000313" key="2">
    <source>
        <dbReference type="EMBL" id="MCI24867.1"/>
    </source>
</evidence>
<evidence type="ECO:0000313" key="3">
    <source>
        <dbReference type="Proteomes" id="UP000265520"/>
    </source>
</evidence>
<keyword evidence="3" id="KW-1185">Reference proteome</keyword>
<protein>
    <recommendedName>
        <fullName evidence="1">Reverse transcriptase Ty1/copia-type domain-containing protein</fullName>
    </recommendedName>
</protein>
<comment type="caution">
    <text evidence="2">The sequence shown here is derived from an EMBL/GenBank/DDBJ whole genome shotgun (WGS) entry which is preliminary data.</text>
</comment>
<reference evidence="2 3" key="1">
    <citation type="journal article" date="2018" name="Front. Plant Sci.">
        <title>Red Clover (Trifolium pratense) and Zigzag Clover (T. medium) - A Picture of Genomic Similarities and Differences.</title>
        <authorList>
            <person name="Dluhosova J."/>
            <person name="Istvanek J."/>
            <person name="Nedelnik J."/>
            <person name="Repkova J."/>
        </authorList>
    </citation>
    <scope>NUCLEOTIDE SEQUENCE [LARGE SCALE GENOMIC DNA]</scope>
    <source>
        <strain evidence="3">cv. 10/8</strain>
        <tissue evidence="2">Leaf</tissue>
    </source>
</reference>
<dbReference type="InterPro" id="IPR013103">
    <property type="entry name" value="RVT_2"/>
</dbReference>
<dbReference type="InterPro" id="IPR043502">
    <property type="entry name" value="DNA/RNA_pol_sf"/>
</dbReference>
<accession>A0A392QLQ5</accession>
<dbReference type="AlphaFoldDB" id="A0A392QLQ5"/>
<dbReference type="EMBL" id="LXQA010144019">
    <property type="protein sequence ID" value="MCI24867.1"/>
    <property type="molecule type" value="Genomic_DNA"/>
</dbReference>
<feature type="non-terminal residue" evidence="2">
    <location>
        <position position="179"/>
    </location>
</feature>
<feature type="domain" description="Reverse transcriptase Ty1/copia-type" evidence="1">
    <location>
        <begin position="42"/>
        <end position="179"/>
    </location>
</feature>
<organism evidence="2 3">
    <name type="scientific">Trifolium medium</name>
    <dbReference type="NCBI Taxonomy" id="97028"/>
    <lineage>
        <taxon>Eukaryota</taxon>
        <taxon>Viridiplantae</taxon>
        <taxon>Streptophyta</taxon>
        <taxon>Embryophyta</taxon>
        <taxon>Tracheophyta</taxon>
        <taxon>Spermatophyta</taxon>
        <taxon>Magnoliopsida</taxon>
        <taxon>eudicotyledons</taxon>
        <taxon>Gunneridae</taxon>
        <taxon>Pentapetalae</taxon>
        <taxon>rosids</taxon>
        <taxon>fabids</taxon>
        <taxon>Fabales</taxon>
        <taxon>Fabaceae</taxon>
        <taxon>Papilionoideae</taxon>
        <taxon>50 kb inversion clade</taxon>
        <taxon>NPAAA clade</taxon>
        <taxon>Hologalegina</taxon>
        <taxon>IRL clade</taxon>
        <taxon>Trifolieae</taxon>
        <taxon>Trifolium</taxon>
    </lineage>
</organism>
<dbReference type="SUPFAM" id="SSF56672">
    <property type="entry name" value="DNA/RNA polymerases"/>
    <property type="match status" value="1"/>
</dbReference>
<proteinExistence type="predicted"/>
<sequence>MKHRRFLAALSLEREPVHFPEAVQDAKWRLAMQQELQALEDNGTWTLQPLPNGKKPLGCKWVYKIKHNSDGTIERYKARLVILGNHKKEGIDYTETFAPVVKMVTICLVLVVAATKQWEIHQMDVHNAFLHGDLHEDVYKKLPPGFRTSHPGLFCKLWKSLYGLKQAPRCWFAKLSSAL</sequence>
<dbReference type="Pfam" id="PF07727">
    <property type="entry name" value="RVT_2"/>
    <property type="match status" value="1"/>
</dbReference>